<dbReference type="HAMAP" id="MF_00200">
    <property type="entry name" value="RTC"/>
    <property type="match status" value="1"/>
</dbReference>
<dbReference type="Gene3D" id="3.30.360.20">
    <property type="entry name" value="RNA 3'-terminal phosphate cyclase, insert domain"/>
    <property type="match status" value="1"/>
</dbReference>
<comment type="function">
    <text evidence="5">Catalyzes the conversion of 3'-phosphate to a 2',3'-cyclic phosphodiester at the end of RNA. The mechanism of action of the enzyme occurs in 3 steps: (A) adenylation of the enzyme by ATP; (B) transfer of adenylate to an RNA-N3'P to produce RNA-N3'PP5'A; (C) and attack of the adjacent 2'-hydroxyl on the 3'-phosphorus in the diester linkage to produce the cyclic end product. The biological role of this enzyme is unknown but it is likely to function in some aspects of cellular RNA processing.</text>
</comment>
<feature type="active site" description="Tele-AMP-histidine intermediate" evidence="5">
    <location>
        <position position="311"/>
    </location>
</feature>
<evidence type="ECO:0000313" key="9">
    <source>
        <dbReference type="EMBL" id="BCS88988.1"/>
    </source>
</evidence>
<proteinExistence type="inferred from homology"/>
<dbReference type="InterPro" id="IPR013792">
    <property type="entry name" value="RNA3'P_cycl/enolpyr_Trfase_a/b"/>
</dbReference>
<dbReference type="SUPFAM" id="SSF55205">
    <property type="entry name" value="EPT/RTPC-like"/>
    <property type="match status" value="2"/>
</dbReference>
<dbReference type="Pfam" id="PF05189">
    <property type="entry name" value="RTC_insert"/>
    <property type="match status" value="1"/>
</dbReference>
<dbReference type="InterPro" id="IPR023797">
    <property type="entry name" value="RNA3'_phos_cyclase_dom"/>
</dbReference>
<dbReference type="Gene3D" id="3.65.10.20">
    <property type="entry name" value="RNA 3'-terminal phosphate cyclase domain"/>
    <property type="match status" value="1"/>
</dbReference>
<protein>
    <recommendedName>
        <fullName evidence="5 6">RNA 3'-terminal phosphate cyclase</fullName>
        <shortName evidence="5">RNA cyclase</shortName>
        <shortName evidence="5">RNA-3'-phosphate cyclase</shortName>
        <ecNumber evidence="5 6">6.5.1.4</ecNumber>
    </recommendedName>
</protein>
<dbReference type="SUPFAM" id="SSF52913">
    <property type="entry name" value="RNA 3'-terminal phosphate cyclase, RPTC, insert domain"/>
    <property type="match status" value="1"/>
</dbReference>
<feature type="domain" description="RNA 3'-terminal phosphate cyclase" evidence="7">
    <location>
        <begin position="12"/>
        <end position="329"/>
    </location>
</feature>
<comment type="subcellular location">
    <subcellularLocation>
        <location evidence="5">Cytoplasm</location>
    </subcellularLocation>
</comment>
<name>A0ABN6ERG7_9BACT</name>
<comment type="similarity">
    <text evidence="1 5">Belongs to the RNA 3'-terminal cyclase family. Type 1 subfamily.</text>
</comment>
<dbReference type="EC" id="6.5.1.4" evidence="5 6"/>
<dbReference type="InterPro" id="IPR017770">
    <property type="entry name" value="RNA3'_term_phos_cyc_type_1"/>
</dbReference>
<keyword evidence="10" id="KW-1185">Reference proteome</keyword>
<evidence type="ECO:0000256" key="4">
    <source>
        <dbReference type="ARBA" id="ARBA00024481"/>
    </source>
</evidence>
<dbReference type="Proteomes" id="UP001053296">
    <property type="component" value="Chromosome"/>
</dbReference>
<dbReference type="EMBL" id="AP024485">
    <property type="protein sequence ID" value="BCS88988.1"/>
    <property type="molecule type" value="Genomic_DNA"/>
</dbReference>
<dbReference type="InterPro" id="IPR037136">
    <property type="entry name" value="RNA3'_phos_cyclase_dom_sf"/>
</dbReference>
<keyword evidence="3 5" id="KW-0547">Nucleotide-binding</keyword>
<reference evidence="9" key="1">
    <citation type="journal article" date="2022" name="Arch. Microbiol.">
        <title>Pseudodesulfovibrio sediminis sp. nov., a mesophilic and neutrophilic sulfate-reducing bacterium isolated from sediment of a brackish lake.</title>
        <authorList>
            <person name="Takahashi A."/>
            <person name="Kojima H."/>
            <person name="Watanabe M."/>
            <person name="Fukui M."/>
        </authorList>
    </citation>
    <scope>NUCLEOTIDE SEQUENCE</scope>
    <source>
        <strain evidence="9">SF6</strain>
    </source>
</reference>
<sequence length="344" mass="36972">MIDSLKIDGSFGEGGGQVLRSSLTLSMVTGKPVHVINIRNGRAKPGLMRQHLTALKAAAEVCGAEVQGHVVGSTEIRFSPGPIQGGHYDFAVGTAGSAGLVLQTVLPALLLAENTSTITVEGGTHNMASPPFDFLERCYLPAVEAMGPSLKVHLKQYGFYPVGGGRFTVNVTPVEQLRRVEFLESADCKRILARSCVARISKDICKRELEIVKEGLGLAENDCSVEFDLPSPGPGNYLFVEVHSENALPACFTAFGRKGVTAEQVAAKAVKDVKMFLDSGAVVERQLADQLLLPMVLAGGGSFRTTKPSMHTLTNIEVIRQFIDLPIEIKQESEGVWRIDLGKE</sequence>
<feature type="binding site" evidence="5">
    <location>
        <position position="103"/>
    </location>
    <ligand>
        <name>ATP</name>
        <dbReference type="ChEBI" id="CHEBI:30616"/>
    </ligand>
</feature>
<evidence type="ECO:0000256" key="5">
    <source>
        <dbReference type="HAMAP-Rule" id="MF_00200"/>
    </source>
</evidence>
<evidence type="ECO:0000256" key="1">
    <source>
        <dbReference type="ARBA" id="ARBA00009206"/>
    </source>
</evidence>
<dbReference type="Pfam" id="PF01137">
    <property type="entry name" value="RTC"/>
    <property type="match status" value="1"/>
</dbReference>
<gene>
    <name evidence="5 9" type="primary">rtcA</name>
    <name evidence="9" type="ORF">PSDVSF_22300</name>
</gene>
<accession>A0ABN6ERG7</accession>
<evidence type="ECO:0000256" key="3">
    <source>
        <dbReference type="ARBA" id="ARBA00022741"/>
    </source>
</evidence>
<comment type="caution">
    <text evidence="5">Lacks conserved residue(s) required for the propagation of feature annotation.</text>
</comment>
<dbReference type="NCBIfam" id="NF003246">
    <property type="entry name" value="PRK04204.1-2"/>
    <property type="match status" value="1"/>
</dbReference>
<dbReference type="RefSeq" id="WP_229590979.1">
    <property type="nucleotide sequence ID" value="NZ_AP024485.1"/>
</dbReference>
<evidence type="ECO:0000259" key="8">
    <source>
        <dbReference type="Pfam" id="PF05189"/>
    </source>
</evidence>
<comment type="catalytic activity">
    <reaction evidence="4 5">
        <text>a 3'-end 3'-phospho-ribonucleotide-RNA + ATP = a 3'-end 2',3'-cyclophospho-ribonucleotide-RNA + AMP + diphosphate</text>
        <dbReference type="Rhea" id="RHEA:23976"/>
        <dbReference type="Rhea" id="RHEA-COMP:10463"/>
        <dbReference type="Rhea" id="RHEA-COMP:10464"/>
        <dbReference type="ChEBI" id="CHEBI:30616"/>
        <dbReference type="ChEBI" id="CHEBI:33019"/>
        <dbReference type="ChEBI" id="CHEBI:83062"/>
        <dbReference type="ChEBI" id="CHEBI:83064"/>
        <dbReference type="ChEBI" id="CHEBI:456215"/>
        <dbReference type="EC" id="6.5.1.4"/>
    </reaction>
</comment>
<dbReference type="InterPro" id="IPR036553">
    <property type="entry name" value="RPTC_insert"/>
</dbReference>
<keyword evidence="2 5" id="KW-0436">Ligase</keyword>
<evidence type="ECO:0000256" key="2">
    <source>
        <dbReference type="ARBA" id="ARBA00022598"/>
    </source>
</evidence>
<feature type="domain" description="RNA 3'-terminal phosphate cyclase insert" evidence="8">
    <location>
        <begin position="188"/>
        <end position="273"/>
    </location>
</feature>
<evidence type="ECO:0000256" key="6">
    <source>
        <dbReference type="NCBIfam" id="TIGR03399"/>
    </source>
</evidence>
<evidence type="ECO:0000313" key="10">
    <source>
        <dbReference type="Proteomes" id="UP001053296"/>
    </source>
</evidence>
<dbReference type="InterPro" id="IPR013791">
    <property type="entry name" value="RNA3'-term_phos_cycl_insert"/>
</dbReference>
<dbReference type="InterPro" id="IPR000228">
    <property type="entry name" value="RNA3'_term_phos_cyc"/>
</dbReference>
<dbReference type="PIRSF" id="PIRSF005378">
    <property type="entry name" value="RNA3'_term_phos_cycl_euk"/>
    <property type="match status" value="1"/>
</dbReference>
<organism evidence="9 10">
    <name type="scientific">Pseudodesulfovibrio sediminis</name>
    <dbReference type="NCBI Taxonomy" id="2810563"/>
    <lineage>
        <taxon>Bacteria</taxon>
        <taxon>Pseudomonadati</taxon>
        <taxon>Thermodesulfobacteriota</taxon>
        <taxon>Desulfovibrionia</taxon>
        <taxon>Desulfovibrionales</taxon>
        <taxon>Desulfovibrionaceae</taxon>
    </lineage>
</organism>
<dbReference type="NCBIfam" id="TIGR03399">
    <property type="entry name" value="RNA_3prim_cycl"/>
    <property type="match status" value="1"/>
</dbReference>
<keyword evidence="5" id="KW-0963">Cytoplasm</keyword>
<dbReference type="PANTHER" id="PTHR11096:SF0">
    <property type="entry name" value="RNA 3'-TERMINAL PHOSPHATE CYCLASE"/>
    <property type="match status" value="1"/>
</dbReference>
<dbReference type="PANTHER" id="PTHR11096">
    <property type="entry name" value="RNA 3' TERMINAL PHOSPHATE CYCLASE"/>
    <property type="match status" value="1"/>
</dbReference>
<keyword evidence="5" id="KW-0067">ATP-binding</keyword>
<evidence type="ECO:0000259" key="7">
    <source>
        <dbReference type="Pfam" id="PF01137"/>
    </source>
</evidence>